<evidence type="ECO:0000313" key="6">
    <source>
        <dbReference type="Proteomes" id="UP001501352"/>
    </source>
</evidence>
<dbReference type="EMBL" id="BAAAGA010000005">
    <property type="protein sequence ID" value="GAA0625649.1"/>
    <property type="molecule type" value="Genomic_DNA"/>
</dbReference>
<evidence type="ECO:0000256" key="3">
    <source>
        <dbReference type="ARBA" id="ARBA00023163"/>
    </source>
</evidence>
<feature type="domain" description="HTH gntR-type" evidence="4">
    <location>
        <begin position="2"/>
        <end position="70"/>
    </location>
</feature>
<dbReference type="SUPFAM" id="SSF46785">
    <property type="entry name" value="Winged helix' DNA-binding domain"/>
    <property type="match status" value="1"/>
</dbReference>
<dbReference type="InterPro" id="IPR011663">
    <property type="entry name" value="UTRA"/>
</dbReference>
<evidence type="ECO:0000256" key="1">
    <source>
        <dbReference type="ARBA" id="ARBA00023015"/>
    </source>
</evidence>
<dbReference type="RefSeq" id="WP_343793857.1">
    <property type="nucleotide sequence ID" value="NZ_BAAAGA010000005.1"/>
</dbReference>
<dbReference type="PRINTS" id="PR00035">
    <property type="entry name" value="HTHGNTR"/>
</dbReference>
<sequence length="233" mass="25788">MSALHRRIGADIEQRIRSGEWQPGARVPTEAELQAQYGCARMTVSKALTDLSARGLILRRRRAGSVVARPPVHSAVLDIPDIAAEIEARGMVYGYERLDYGLRATEPDEAWLGLQVVMVSCLHRADGAPFALERRLIGLAATPEVEAETFEVVSPGGWLLRRAPWTDAEHRIAAVAADRETALRLDLSPGEACLRLERRTWIDGLGVTWAWQTFPGQAYDLVARFSPARPEAR</sequence>
<dbReference type="PANTHER" id="PTHR44846">
    <property type="entry name" value="MANNOSYL-D-GLYCERATE TRANSPORT/METABOLISM SYSTEM REPRESSOR MNGR-RELATED"/>
    <property type="match status" value="1"/>
</dbReference>
<evidence type="ECO:0000256" key="2">
    <source>
        <dbReference type="ARBA" id="ARBA00023125"/>
    </source>
</evidence>
<proteinExistence type="predicted"/>
<dbReference type="SMART" id="SM00866">
    <property type="entry name" value="UTRA"/>
    <property type="match status" value="1"/>
</dbReference>
<dbReference type="PROSITE" id="PS50949">
    <property type="entry name" value="HTH_GNTR"/>
    <property type="match status" value="1"/>
</dbReference>
<accession>A0ABP3S430</accession>
<keyword evidence="6" id="KW-1185">Reference proteome</keyword>
<dbReference type="SMART" id="SM00345">
    <property type="entry name" value="HTH_GNTR"/>
    <property type="match status" value="1"/>
</dbReference>
<name>A0ABP3S430_9CAUL</name>
<dbReference type="Pfam" id="PF07702">
    <property type="entry name" value="UTRA"/>
    <property type="match status" value="1"/>
</dbReference>
<dbReference type="InterPro" id="IPR036390">
    <property type="entry name" value="WH_DNA-bd_sf"/>
</dbReference>
<keyword evidence="1" id="KW-0805">Transcription regulation</keyword>
<organism evidence="5 6">
    <name type="scientific">Brevundimonas kwangchunensis</name>
    <dbReference type="NCBI Taxonomy" id="322163"/>
    <lineage>
        <taxon>Bacteria</taxon>
        <taxon>Pseudomonadati</taxon>
        <taxon>Pseudomonadota</taxon>
        <taxon>Alphaproteobacteria</taxon>
        <taxon>Caulobacterales</taxon>
        <taxon>Caulobacteraceae</taxon>
        <taxon>Brevundimonas</taxon>
    </lineage>
</organism>
<dbReference type="Gene3D" id="1.10.10.10">
    <property type="entry name" value="Winged helix-like DNA-binding domain superfamily/Winged helix DNA-binding domain"/>
    <property type="match status" value="1"/>
</dbReference>
<protein>
    <submittedName>
        <fullName evidence="5">Histidine utilization repressor</fullName>
    </submittedName>
</protein>
<reference evidence="6" key="1">
    <citation type="journal article" date="2019" name="Int. J. Syst. Evol. Microbiol.">
        <title>The Global Catalogue of Microorganisms (GCM) 10K type strain sequencing project: providing services to taxonomists for standard genome sequencing and annotation.</title>
        <authorList>
            <consortium name="The Broad Institute Genomics Platform"/>
            <consortium name="The Broad Institute Genome Sequencing Center for Infectious Disease"/>
            <person name="Wu L."/>
            <person name="Ma J."/>
        </authorList>
    </citation>
    <scope>NUCLEOTIDE SEQUENCE [LARGE SCALE GENOMIC DNA]</scope>
    <source>
        <strain evidence="6">JCM 12928</strain>
    </source>
</reference>
<dbReference type="Gene3D" id="3.40.1410.10">
    <property type="entry name" value="Chorismate lyase-like"/>
    <property type="match status" value="1"/>
</dbReference>
<keyword evidence="2" id="KW-0238">DNA-binding</keyword>
<gene>
    <name evidence="5" type="primary">hutC</name>
    <name evidence="5" type="ORF">GCM10009422_22860</name>
</gene>
<dbReference type="InterPro" id="IPR000524">
    <property type="entry name" value="Tscrpt_reg_HTH_GntR"/>
</dbReference>
<dbReference type="SUPFAM" id="SSF64288">
    <property type="entry name" value="Chorismate lyase-like"/>
    <property type="match status" value="1"/>
</dbReference>
<dbReference type="InterPro" id="IPR050679">
    <property type="entry name" value="Bact_HTH_transcr_reg"/>
</dbReference>
<dbReference type="InterPro" id="IPR036388">
    <property type="entry name" value="WH-like_DNA-bd_sf"/>
</dbReference>
<comment type="caution">
    <text evidence="5">The sequence shown here is derived from an EMBL/GenBank/DDBJ whole genome shotgun (WGS) entry which is preliminary data.</text>
</comment>
<keyword evidence="3" id="KW-0804">Transcription</keyword>
<dbReference type="PANTHER" id="PTHR44846:SF16">
    <property type="entry name" value="TRANSCRIPTIONAL REGULATOR PHNF-RELATED"/>
    <property type="match status" value="1"/>
</dbReference>
<evidence type="ECO:0000259" key="4">
    <source>
        <dbReference type="PROSITE" id="PS50949"/>
    </source>
</evidence>
<dbReference type="InterPro" id="IPR028978">
    <property type="entry name" value="Chorismate_lyase_/UTRA_dom_sf"/>
</dbReference>
<dbReference type="CDD" id="cd07377">
    <property type="entry name" value="WHTH_GntR"/>
    <property type="match status" value="1"/>
</dbReference>
<dbReference type="Pfam" id="PF00392">
    <property type="entry name" value="GntR"/>
    <property type="match status" value="1"/>
</dbReference>
<dbReference type="Proteomes" id="UP001501352">
    <property type="component" value="Unassembled WGS sequence"/>
</dbReference>
<evidence type="ECO:0000313" key="5">
    <source>
        <dbReference type="EMBL" id="GAA0625649.1"/>
    </source>
</evidence>